<accession>A0A0E3DPK1</accession>
<proteinExistence type="predicted"/>
<sequence length="489" mass="53356">MTKRTLVSMITGALVIGAASTTFAAANPFSDVPADSWAYDAVSKLAADGVVNGYPDGTYQGQQTMTRYEMAQMVAKAMTKTDIDKADKALVDKLAAEFSEELDNLGVRVADLEKKSDNVKWGGELKYYYQGDKDDTNRNDDGTKKDRTNDTQYEFRLEPKAFIGNSGWTANARIRYYSNSASANNGGSINAQNHNGGNDKSDTVVDRIYVEGPLFGADTKLGKLDTYSDDVFGSGMIIDDNVSGAQFDWKFGKDKNNYVKAVVGRYDFDHDANLGRDASNGGAYDGTGDYGSFEVGHAAEHKGLSYLAGYYTLRNFSNDGTNPITGDSYQTSFASGDLGNGDRSTGNLVKDNSDNNGIWSAGLGYKFSDDFNLYGVYAKSNLDTVDGYKGDDQDKAYDITLSYKGADPSQAGTWGLYTAYRYLGQFATIAPTYDAAARGYKGWEVGGQWTVAQNILASLRYFKGKNLAADYDNNDADFNRIYGSVEFFF</sequence>
<feature type="chain" id="PRO_5002410222" evidence="1">
    <location>
        <begin position="25"/>
        <end position="489"/>
    </location>
</feature>
<evidence type="ECO:0000313" key="3">
    <source>
        <dbReference type="EMBL" id="AII82891.1"/>
    </source>
</evidence>
<dbReference type="EMBL" id="KF545139">
    <property type="protein sequence ID" value="AII82891.1"/>
    <property type="molecule type" value="Genomic_DNA"/>
</dbReference>
<dbReference type="PANTHER" id="PTHR43308:SF1">
    <property type="entry name" value="OUTER MEMBRANE PROTEIN ALPHA"/>
    <property type="match status" value="1"/>
</dbReference>
<evidence type="ECO:0000256" key="1">
    <source>
        <dbReference type="SAM" id="SignalP"/>
    </source>
</evidence>
<dbReference type="InterPro" id="IPR001119">
    <property type="entry name" value="SLH_dom"/>
</dbReference>
<dbReference type="PANTHER" id="PTHR43308">
    <property type="entry name" value="OUTER MEMBRANE PROTEIN ALPHA-RELATED"/>
    <property type="match status" value="1"/>
</dbReference>
<feature type="domain" description="SLH" evidence="2">
    <location>
        <begin position="25"/>
        <end position="88"/>
    </location>
</feature>
<dbReference type="InterPro" id="IPR023614">
    <property type="entry name" value="Porin_dom_sf"/>
</dbReference>
<dbReference type="AlphaFoldDB" id="A0A0E3DPK1"/>
<name>A0A0E3DPK1_9FIRM</name>
<reference evidence="3" key="1">
    <citation type="journal article" date="2014" name="J. Am. Soc. Brew. Chem.">
        <title>Detection and Identification of Pectinatus Brewery Contaminants Based on the Gene for the Major Outer Membrane Protein.</title>
        <authorList>
            <person name="Pittet V."/>
            <person name="Haakensen M."/>
            <person name="Chaban B."/>
            <person name="Ziola B."/>
        </authorList>
    </citation>
    <scope>NUCLEOTIDE SEQUENCE</scope>
    <source>
        <strain evidence="3">DSM 20466</strain>
    </source>
</reference>
<organism evidence="3">
    <name type="scientific">Pectinatus cerevisiiphilus</name>
    <dbReference type="NCBI Taxonomy" id="86956"/>
    <lineage>
        <taxon>Bacteria</taxon>
        <taxon>Bacillati</taxon>
        <taxon>Bacillota</taxon>
        <taxon>Negativicutes</taxon>
        <taxon>Selenomonadales</taxon>
        <taxon>Selenomonadaceae</taxon>
        <taxon>Pectinatus</taxon>
    </lineage>
</organism>
<dbReference type="PROSITE" id="PS51272">
    <property type="entry name" value="SLH"/>
    <property type="match status" value="1"/>
</dbReference>
<dbReference type="SUPFAM" id="SSF56935">
    <property type="entry name" value="Porins"/>
    <property type="match status" value="1"/>
</dbReference>
<feature type="signal peptide" evidence="1">
    <location>
        <begin position="1"/>
        <end position="24"/>
    </location>
</feature>
<dbReference type="Gene3D" id="2.40.160.10">
    <property type="entry name" value="Porin"/>
    <property type="match status" value="1"/>
</dbReference>
<dbReference type="Pfam" id="PF00395">
    <property type="entry name" value="SLH"/>
    <property type="match status" value="1"/>
</dbReference>
<keyword evidence="1" id="KW-0732">Signal</keyword>
<evidence type="ECO:0000259" key="2">
    <source>
        <dbReference type="PROSITE" id="PS51272"/>
    </source>
</evidence>
<protein>
    <submittedName>
        <fullName evidence="3">Outer membrane protein</fullName>
    </submittedName>
</protein>
<dbReference type="InterPro" id="IPR051465">
    <property type="entry name" value="Cell_Envelope_Struct_Comp"/>
</dbReference>